<evidence type="ECO:0000313" key="1">
    <source>
        <dbReference type="EMBL" id="MBB3880840.1"/>
    </source>
</evidence>
<dbReference type="Proteomes" id="UP000538670">
    <property type="component" value="Unassembled WGS sequence"/>
</dbReference>
<sequence length="74" mass="8103">MALPADVVSFRAKRDECDHFRGEEPADEARADFLEKALARTCTGTDAALAALKKRYADQPAVMAVLSNYDEGIE</sequence>
<dbReference type="AlphaFoldDB" id="A0A7W6AFN3"/>
<name>A0A7W6AFN3_9SPHN</name>
<keyword evidence="2" id="KW-1185">Reference proteome</keyword>
<organism evidence="1 2">
    <name type="scientific">Sphingomonas pseudosanguinis</name>
    <dbReference type="NCBI Taxonomy" id="413712"/>
    <lineage>
        <taxon>Bacteria</taxon>
        <taxon>Pseudomonadati</taxon>
        <taxon>Pseudomonadota</taxon>
        <taxon>Alphaproteobacteria</taxon>
        <taxon>Sphingomonadales</taxon>
        <taxon>Sphingomonadaceae</taxon>
        <taxon>Sphingomonas</taxon>
    </lineage>
</organism>
<evidence type="ECO:0000313" key="2">
    <source>
        <dbReference type="Proteomes" id="UP000538670"/>
    </source>
</evidence>
<accession>A0A7W6AFN3</accession>
<dbReference type="EMBL" id="JACIDH010000022">
    <property type="protein sequence ID" value="MBB3880840.1"/>
    <property type="molecule type" value="Genomic_DNA"/>
</dbReference>
<comment type="caution">
    <text evidence="1">The sequence shown here is derived from an EMBL/GenBank/DDBJ whole genome shotgun (WGS) entry which is preliminary data.</text>
</comment>
<gene>
    <name evidence="1" type="ORF">GGR48_003291</name>
</gene>
<protein>
    <submittedName>
        <fullName evidence="1">Uncharacterized protein</fullName>
    </submittedName>
</protein>
<dbReference type="RefSeq" id="WP_183952871.1">
    <property type="nucleotide sequence ID" value="NZ_JACIDH010000022.1"/>
</dbReference>
<reference evidence="1 2" key="1">
    <citation type="submission" date="2020-08" db="EMBL/GenBank/DDBJ databases">
        <title>Genomic Encyclopedia of Type Strains, Phase IV (KMG-IV): sequencing the most valuable type-strain genomes for metagenomic binning, comparative biology and taxonomic classification.</title>
        <authorList>
            <person name="Goeker M."/>
        </authorList>
    </citation>
    <scope>NUCLEOTIDE SEQUENCE [LARGE SCALE GENOMIC DNA]</scope>
    <source>
        <strain evidence="1 2">DSM 19512</strain>
    </source>
</reference>
<proteinExistence type="predicted"/>